<feature type="region of interest" description="Disordered" evidence="1">
    <location>
        <begin position="434"/>
        <end position="467"/>
    </location>
</feature>
<feature type="compositionally biased region" description="Low complexity" evidence="1">
    <location>
        <begin position="289"/>
        <end position="312"/>
    </location>
</feature>
<evidence type="ECO:0000256" key="2">
    <source>
        <dbReference type="SAM" id="Phobius"/>
    </source>
</evidence>
<feature type="region of interest" description="Disordered" evidence="1">
    <location>
        <begin position="260"/>
        <end position="317"/>
    </location>
</feature>
<accession>A0A2A2AKQ3</accession>
<keyword evidence="2" id="KW-1133">Transmembrane helix</keyword>
<dbReference type="Pfam" id="PF04375">
    <property type="entry name" value="HemX"/>
    <property type="match status" value="2"/>
</dbReference>
<evidence type="ECO:0000313" key="4">
    <source>
        <dbReference type="Proteomes" id="UP000218054"/>
    </source>
</evidence>
<keyword evidence="2" id="KW-0472">Membrane</keyword>
<evidence type="ECO:0000313" key="3">
    <source>
        <dbReference type="EMBL" id="PAT38396.1"/>
    </source>
</evidence>
<dbReference type="PANTHER" id="PTHR38043">
    <property type="entry name" value="PROTEIN HEMX"/>
    <property type="match status" value="1"/>
</dbReference>
<dbReference type="AlphaFoldDB" id="A0A2A2AKQ3"/>
<name>A0A2A2AKQ3_9BURK</name>
<keyword evidence="2" id="KW-0812">Transmembrane</keyword>
<dbReference type="InterPro" id="IPR007470">
    <property type="entry name" value="HemX"/>
</dbReference>
<organism evidence="3 4">
    <name type="scientific">Vandammella animalimorsus</name>
    <dbReference type="NCBI Taxonomy" id="2029117"/>
    <lineage>
        <taxon>Bacteria</taxon>
        <taxon>Pseudomonadati</taxon>
        <taxon>Pseudomonadota</taxon>
        <taxon>Betaproteobacteria</taxon>
        <taxon>Burkholderiales</taxon>
        <taxon>Comamonadaceae</taxon>
        <taxon>Vandammella</taxon>
    </lineage>
</organism>
<proteinExistence type="predicted"/>
<gene>
    <name evidence="3" type="ORF">CK625_02605</name>
</gene>
<evidence type="ECO:0000256" key="1">
    <source>
        <dbReference type="SAM" id="MobiDB-lite"/>
    </source>
</evidence>
<dbReference type="PANTHER" id="PTHR38043:SF1">
    <property type="entry name" value="PROTEIN HEMX"/>
    <property type="match status" value="1"/>
</dbReference>
<keyword evidence="4" id="KW-1185">Reference proteome</keyword>
<evidence type="ECO:0008006" key="5">
    <source>
        <dbReference type="Google" id="ProtNLM"/>
    </source>
</evidence>
<feature type="transmembrane region" description="Helical" evidence="2">
    <location>
        <begin position="47"/>
        <end position="67"/>
    </location>
</feature>
<protein>
    <recommendedName>
        <fullName evidence="5">Uroporphyrinogen-III C-methyltransferase</fullName>
    </recommendedName>
</protein>
<feature type="compositionally biased region" description="Low complexity" evidence="1">
    <location>
        <begin position="260"/>
        <end position="281"/>
    </location>
</feature>
<dbReference type="Proteomes" id="UP000218054">
    <property type="component" value="Unassembled WGS sequence"/>
</dbReference>
<reference evidence="3 4" key="1">
    <citation type="submission" date="2017-08" db="EMBL/GenBank/DDBJ databases">
        <title>WGS of Clinical strains of the CDC Group NO-1 linked to zoonotic infections in humans.</title>
        <authorList>
            <person name="Bernier A.-M."/>
            <person name="Bernard K."/>
        </authorList>
    </citation>
    <scope>NUCLEOTIDE SEQUENCE [LARGE SCALE GENOMIC DNA]</scope>
    <source>
        <strain evidence="3 4">NML00-0135</strain>
    </source>
</reference>
<sequence length="467" mass="49575">MPRCGTIGAFDLLLPFAVDDQPTPPASPPQAAPLPQLLARWRKPLALPAWGAWLLSLTAALALWLAYGQWKRLNHLQERLAQQSAATQAQAIEARSLSQQAQALAQQAATRSSLSEARINEYTLQRSHLEQLAFELSRTRDEAMLIDIEASLRLAQQQAQLTGLADPLIAALRNASHRLQRAEQPRLTPIVAAIDRDLARLTGTAVTDTAGLLGRMDALLLQLESLPLGNAVGAAPRKRAVRAPVAISDHEAQALGLLPGSAAAPQGSAQAQQPPQAESAPAQPPQAPAPQTTPGAAEAPAPAAVNEAQADAPGDEGGFWAGLRQSFRGLVRVQRIEHPDAALLTQEQAFFLRENLRLQLMNARMALLARQSASARTDLAGVQALLRKYYDLDAPRTRQALRTLQQLQEHIQAVQPPAITDTLLAIAAAQEAPRQAGGQGGAAHATGEEEGGNAAASAAANNPQGRQ</sequence>
<comment type="caution">
    <text evidence="3">The sequence shown here is derived from an EMBL/GenBank/DDBJ whole genome shotgun (WGS) entry which is preliminary data.</text>
</comment>
<dbReference type="EMBL" id="NSJB01000001">
    <property type="protein sequence ID" value="PAT38396.1"/>
    <property type="molecule type" value="Genomic_DNA"/>
</dbReference>